<protein>
    <submittedName>
        <fullName evidence="2">Uncharacterized protein</fullName>
    </submittedName>
</protein>
<feature type="compositionally biased region" description="Basic residues" evidence="1">
    <location>
        <begin position="34"/>
        <end position="50"/>
    </location>
</feature>
<dbReference type="Proteomes" id="UP000617340">
    <property type="component" value="Unassembled WGS sequence"/>
</dbReference>
<dbReference type="AlphaFoldDB" id="A0A834MRM5"/>
<dbReference type="EMBL" id="JACSDZ010000020">
    <property type="protein sequence ID" value="KAF7382605.1"/>
    <property type="molecule type" value="Genomic_DNA"/>
</dbReference>
<reference evidence="2" key="1">
    <citation type="journal article" date="2020" name="G3 (Bethesda)">
        <title>High-Quality Assemblies for Three Invasive Social Wasps from the &lt;i&gt;Vespula&lt;/i&gt; Genus.</title>
        <authorList>
            <person name="Harrop T.W.R."/>
            <person name="Guhlin J."/>
            <person name="McLaughlin G.M."/>
            <person name="Permina E."/>
            <person name="Stockwell P."/>
            <person name="Gilligan J."/>
            <person name="Le Lec M.F."/>
            <person name="Gruber M.A.M."/>
            <person name="Quinn O."/>
            <person name="Lovegrove M."/>
            <person name="Duncan E.J."/>
            <person name="Remnant E.J."/>
            <person name="Van Eeckhoven J."/>
            <person name="Graham B."/>
            <person name="Knapp R.A."/>
            <person name="Langford K.W."/>
            <person name="Kronenberg Z."/>
            <person name="Press M.O."/>
            <person name="Eacker S.M."/>
            <person name="Wilson-Rankin E.E."/>
            <person name="Purcell J."/>
            <person name="Lester P.J."/>
            <person name="Dearden P.K."/>
        </authorList>
    </citation>
    <scope>NUCLEOTIDE SEQUENCE</scope>
    <source>
        <strain evidence="2">Linc-1</strain>
    </source>
</reference>
<evidence type="ECO:0000313" key="3">
    <source>
        <dbReference type="Proteomes" id="UP000617340"/>
    </source>
</evidence>
<sequence length="85" mass="10042">MECSRNSSRHSEEIEKEEVEVKVEEEENEETKKERKKEKKKKRNRNRRRNHIEEVKCKSILFIGTTVAIGWDYNGPLAATAPRIS</sequence>
<accession>A0A834MRM5</accession>
<gene>
    <name evidence="2" type="ORF">HZH68_015524</name>
</gene>
<name>A0A834MRM5_VESGE</name>
<proteinExistence type="predicted"/>
<evidence type="ECO:0000256" key="1">
    <source>
        <dbReference type="SAM" id="MobiDB-lite"/>
    </source>
</evidence>
<comment type="caution">
    <text evidence="2">The sequence shown here is derived from an EMBL/GenBank/DDBJ whole genome shotgun (WGS) entry which is preliminary data.</text>
</comment>
<feature type="compositionally biased region" description="Acidic residues" evidence="1">
    <location>
        <begin position="14"/>
        <end position="29"/>
    </location>
</feature>
<organism evidence="2 3">
    <name type="scientific">Vespula germanica</name>
    <name type="common">German yellow jacket</name>
    <name type="synonym">Paravespula germanica</name>
    <dbReference type="NCBI Taxonomy" id="30212"/>
    <lineage>
        <taxon>Eukaryota</taxon>
        <taxon>Metazoa</taxon>
        <taxon>Ecdysozoa</taxon>
        <taxon>Arthropoda</taxon>
        <taxon>Hexapoda</taxon>
        <taxon>Insecta</taxon>
        <taxon>Pterygota</taxon>
        <taxon>Neoptera</taxon>
        <taxon>Endopterygota</taxon>
        <taxon>Hymenoptera</taxon>
        <taxon>Apocrita</taxon>
        <taxon>Aculeata</taxon>
        <taxon>Vespoidea</taxon>
        <taxon>Vespidae</taxon>
        <taxon>Vespinae</taxon>
        <taxon>Vespula</taxon>
    </lineage>
</organism>
<keyword evidence="3" id="KW-1185">Reference proteome</keyword>
<feature type="region of interest" description="Disordered" evidence="1">
    <location>
        <begin position="1"/>
        <end position="50"/>
    </location>
</feature>
<evidence type="ECO:0000313" key="2">
    <source>
        <dbReference type="EMBL" id="KAF7382605.1"/>
    </source>
</evidence>